<keyword evidence="2" id="KW-1185">Reference proteome</keyword>
<evidence type="ECO:0000313" key="1">
    <source>
        <dbReference type="EMBL" id="PON54406.1"/>
    </source>
</evidence>
<dbReference type="AlphaFoldDB" id="A0A2P5C071"/>
<gene>
    <name evidence="1" type="ORF">PanWU01x14_194850</name>
</gene>
<dbReference type="Proteomes" id="UP000237105">
    <property type="component" value="Unassembled WGS sequence"/>
</dbReference>
<organism evidence="1 2">
    <name type="scientific">Parasponia andersonii</name>
    <name type="common">Sponia andersonii</name>
    <dbReference type="NCBI Taxonomy" id="3476"/>
    <lineage>
        <taxon>Eukaryota</taxon>
        <taxon>Viridiplantae</taxon>
        <taxon>Streptophyta</taxon>
        <taxon>Embryophyta</taxon>
        <taxon>Tracheophyta</taxon>
        <taxon>Spermatophyta</taxon>
        <taxon>Magnoliopsida</taxon>
        <taxon>eudicotyledons</taxon>
        <taxon>Gunneridae</taxon>
        <taxon>Pentapetalae</taxon>
        <taxon>rosids</taxon>
        <taxon>fabids</taxon>
        <taxon>Rosales</taxon>
        <taxon>Cannabaceae</taxon>
        <taxon>Parasponia</taxon>
    </lineage>
</organism>
<sequence>MSRLNDLISKEETLWMQKSRVNWIAKWDCCTKFFYLTSMARRRRNLLSYVKDDDGQWLEGHEAIGEALTRKFRMLFTSQNSD</sequence>
<dbReference type="EMBL" id="JXTB01000195">
    <property type="protein sequence ID" value="PON54406.1"/>
    <property type="molecule type" value="Genomic_DNA"/>
</dbReference>
<comment type="caution">
    <text evidence="1">The sequence shown here is derived from an EMBL/GenBank/DDBJ whole genome shotgun (WGS) entry which is preliminary data.</text>
</comment>
<evidence type="ECO:0000313" key="2">
    <source>
        <dbReference type="Proteomes" id="UP000237105"/>
    </source>
</evidence>
<dbReference type="OrthoDB" id="1922870at2759"/>
<accession>A0A2P5C071</accession>
<protein>
    <submittedName>
        <fullName evidence="1">Uncharacterized protein</fullName>
    </submittedName>
</protein>
<proteinExistence type="predicted"/>
<reference evidence="2" key="1">
    <citation type="submission" date="2016-06" db="EMBL/GenBank/DDBJ databases">
        <title>Parallel loss of symbiosis genes in relatives of nitrogen-fixing non-legume Parasponia.</title>
        <authorList>
            <person name="Van Velzen R."/>
            <person name="Holmer R."/>
            <person name="Bu F."/>
            <person name="Rutten L."/>
            <person name="Van Zeijl A."/>
            <person name="Liu W."/>
            <person name="Santuari L."/>
            <person name="Cao Q."/>
            <person name="Sharma T."/>
            <person name="Shen D."/>
            <person name="Roswanjaya Y."/>
            <person name="Wardhani T."/>
            <person name="Kalhor M.S."/>
            <person name="Jansen J."/>
            <person name="Van den Hoogen J."/>
            <person name="Gungor B."/>
            <person name="Hartog M."/>
            <person name="Hontelez J."/>
            <person name="Verver J."/>
            <person name="Yang W.-C."/>
            <person name="Schijlen E."/>
            <person name="Repin R."/>
            <person name="Schilthuizen M."/>
            <person name="Schranz E."/>
            <person name="Heidstra R."/>
            <person name="Miyata K."/>
            <person name="Fedorova E."/>
            <person name="Kohlen W."/>
            <person name="Bisseling T."/>
            <person name="Smit S."/>
            <person name="Geurts R."/>
        </authorList>
    </citation>
    <scope>NUCLEOTIDE SEQUENCE [LARGE SCALE GENOMIC DNA]</scope>
    <source>
        <strain evidence="2">cv. WU1-14</strain>
    </source>
</reference>
<name>A0A2P5C071_PARAD</name>